<proteinExistence type="predicted"/>
<name>A0AAE3Y6M0_9FLAO</name>
<dbReference type="NCBIfam" id="TIGR03133">
    <property type="entry name" value="malonate_beta"/>
    <property type="match status" value="1"/>
</dbReference>
<dbReference type="AlphaFoldDB" id="A0AAE3Y6M0"/>
<dbReference type="GO" id="GO:0016831">
    <property type="term" value="F:carboxy-lyase activity"/>
    <property type="evidence" value="ECO:0007669"/>
    <property type="project" value="InterPro"/>
</dbReference>
<dbReference type="InterPro" id="IPR017556">
    <property type="entry name" value="Malonate_beta"/>
</dbReference>
<dbReference type="EC" id="4.1.1.87" evidence="1"/>
<dbReference type="PANTHER" id="PTHR42995:SF1">
    <property type="entry name" value="MALONATE DECARBOXYLASE BETA SUBUNIT"/>
    <property type="match status" value="1"/>
</dbReference>
<sequence length="550" mass="59747">MKTSFIELKGRERAQALLDINTFEEILDPFDRIESPHLPAQGIVPESDDGVVIAKGTISGQPAVILSIEGSFQGGGIGEVSGSKIAGSLEYVLKDIQNGKKIIPVIIFDTGGVRLQEANYGLLCISEIQSAIVALKRHVPVIGLIPGNVGCFGGMSITAALCSTLIITETARFGLNGPEVIEQEAGIEELNSRDRRLIWDTIGGRSRFETGLVDQLVEDDIPAFKKAIIKAVTEPDTISRTRQIEHYLSIISQIDLSVKNTKTDFIELNKKKKTEVKAVLENKPVEGKGRTWFTILTEGASSISEYPSLLVADTQFEGKLTRFIAVVPNEANRFPRARHGEVGLLEGWAIAKYVRQAIDEDAHKADKRNIVAIIDVPSQAYGYHEELFGIHYACAAGVDAYASARISGHSVTGFIVGNAISGAFLTHGMQASRLIALNDPSINIQAMSKESTARITKRTIAELEKATQKVPAMAYDVASFNALGPLDALVTITDITHPDSADIQKVSAALEKAVHKADDTLNQRLETPNAINQGRVYSRLVRTKIGEQWN</sequence>
<dbReference type="GO" id="GO:0005975">
    <property type="term" value="P:carbohydrate metabolic process"/>
    <property type="evidence" value="ECO:0007669"/>
    <property type="project" value="InterPro"/>
</dbReference>
<organism evidence="1 3">
    <name type="scientific">Chryseobacterium rhizosphaerae</name>
    <dbReference type="NCBI Taxonomy" id="395937"/>
    <lineage>
        <taxon>Bacteria</taxon>
        <taxon>Pseudomonadati</taxon>
        <taxon>Bacteroidota</taxon>
        <taxon>Flavobacteriia</taxon>
        <taxon>Flavobacteriales</taxon>
        <taxon>Weeksellaceae</taxon>
        <taxon>Chryseobacterium group</taxon>
        <taxon>Chryseobacterium</taxon>
    </lineage>
</organism>
<dbReference type="GO" id="GO:0003989">
    <property type="term" value="F:acetyl-CoA carboxylase activity"/>
    <property type="evidence" value="ECO:0007669"/>
    <property type="project" value="TreeGrafter"/>
</dbReference>
<dbReference type="SUPFAM" id="SSF52096">
    <property type="entry name" value="ClpP/crotonase"/>
    <property type="match status" value="2"/>
</dbReference>
<gene>
    <name evidence="1" type="ORF">J2787_000367</name>
    <name evidence="2" type="ORF">J2787_000400</name>
</gene>
<dbReference type="InterPro" id="IPR009648">
    <property type="entry name" value="Malonate_gamma"/>
</dbReference>
<keyword evidence="1" id="KW-0456">Lyase</keyword>
<comment type="caution">
    <text evidence="1">The sequence shown here is derived from an EMBL/GenBank/DDBJ whole genome shotgun (WGS) entry which is preliminary data.</text>
</comment>
<dbReference type="GO" id="GO:2001295">
    <property type="term" value="P:malonyl-CoA biosynthetic process"/>
    <property type="evidence" value="ECO:0007669"/>
    <property type="project" value="TreeGrafter"/>
</dbReference>
<dbReference type="Proteomes" id="UP001184861">
    <property type="component" value="Unassembled WGS sequence"/>
</dbReference>
<dbReference type="GO" id="GO:0006633">
    <property type="term" value="P:fatty acid biosynthetic process"/>
    <property type="evidence" value="ECO:0007669"/>
    <property type="project" value="TreeGrafter"/>
</dbReference>
<dbReference type="EMBL" id="JAVDQY010000001">
    <property type="protein sequence ID" value="MDR6524997.1"/>
    <property type="molecule type" value="Genomic_DNA"/>
</dbReference>
<evidence type="ECO:0000313" key="2">
    <source>
        <dbReference type="EMBL" id="MDR6525030.1"/>
    </source>
</evidence>
<protein>
    <submittedName>
        <fullName evidence="1">Malonate decarboxylase beta subunit</fullName>
        <ecNumber evidence="1">4.1.1.87</ecNumber>
    </submittedName>
</protein>
<dbReference type="Pfam" id="PF06833">
    <property type="entry name" value="MdcE"/>
    <property type="match status" value="1"/>
</dbReference>
<reference evidence="1" key="1">
    <citation type="submission" date="2023-07" db="EMBL/GenBank/DDBJ databases">
        <title>Sorghum-associated microbial communities from plants grown in Nebraska, USA.</title>
        <authorList>
            <person name="Schachtman D."/>
        </authorList>
    </citation>
    <scope>NUCLEOTIDE SEQUENCE</scope>
    <source>
        <strain evidence="1">DS2360</strain>
    </source>
</reference>
<dbReference type="NCBIfam" id="TIGR03134">
    <property type="entry name" value="malonate_gamma"/>
    <property type="match status" value="1"/>
</dbReference>
<dbReference type="InterPro" id="IPR029045">
    <property type="entry name" value="ClpP/crotonase-like_dom_sf"/>
</dbReference>
<dbReference type="PANTHER" id="PTHR42995">
    <property type="entry name" value="ACETYL-COENZYME A CARBOXYLASE CARBOXYL TRANSFERASE SUBUNIT BETA, CHLOROPLASTIC"/>
    <property type="match status" value="1"/>
</dbReference>
<accession>A0AAE3Y6M0</accession>
<dbReference type="Gene3D" id="3.90.226.10">
    <property type="entry name" value="2-enoyl-CoA Hydratase, Chain A, domain 1"/>
    <property type="match status" value="2"/>
</dbReference>
<evidence type="ECO:0000313" key="3">
    <source>
        <dbReference type="Proteomes" id="UP001184861"/>
    </source>
</evidence>
<dbReference type="NCBIfam" id="NF005530">
    <property type="entry name" value="PRK07189.1"/>
    <property type="match status" value="1"/>
</dbReference>
<evidence type="ECO:0000313" key="1">
    <source>
        <dbReference type="EMBL" id="MDR6524997.1"/>
    </source>
</evidence>
<dbReference type="EMBL" id="JAVDQY010000001">
    <property type="protein sequence ID" value="MDR6525030.1"/>
    <property type="molecule type" value="Genomic_DNA"/>
</dbReference>
<dbReference type="RefSeq" id="WP_309944329.1">
    <property type="nucleotide sequence ID" value="NZ_JAVDQY010000001.1"/>
</dbReference>